<feature type="transmembrane region" description="Helical" evidence="2">
    <location>
        <begin position="303"/>
        <end position="326"/>
    </location>
</feature>
<dbReference type="Proteomes" id="UP000240542">
    <property type="component" value="Unassembled WGS sequence"/>
</dbReference>
<feature type="transmembrane region" description="Helical" evidence="2">
    <location>
        <begin position="244"/>
        <end position="265"/>
    </location>
</feature>
<evidence type="ECO:0000313" key="4">
    <source>
        <dbReference type="EMBL" id="PSK89959.1"/>
    </source>
</evidence>
<evidence type="ECO:0000256" key="1">
    <source>
        <dbReference type="SAM" id="MobiDB-lite"/>
    </source>
</evidence>
<dbReference type="RefSeq" id="WP_146165673.1">
    <property type="nucleotide sequence ID" value="NZ_PYGA01000024.1"/>
</dbReference>
<evidence type="ECO:0008006" key="6">
    <source>
        <dbReference type="Google" id="ProtNLM"/>
    </source>
</evidence>
<dbReference type="Pfam" id="PF19590">
    <property type="entry name" value="TrbL_3"/>
    <property type="match status" value="1"/>
</dbReference>
<feature type="transmembrane region" description="Helical" evidence="2">
    <location>
        <begin position="196"/>
        <end position="223"/>
    </location>
</feature>
<evidence type="ECO:0000256" key="2">
    <source>
        <dbReference type="SAM" id="Phobius"/>
    </source>
</evidence>
<reference evidence="4 5" key="1">
    <citation type="submission" date="2018-03" db="EMBL/GenBank/DDBJ databases">
        <title>Genomic Encyclopedia of Archaeal and Bacterial Type Strains, Phase II (KMG-II): from individual species to whole genera.</title>
        <authorList>
            <person name="Goeker M."/>
        </authorList>
    </citation>
    <scope>NUCLEOTIDE SEQUENCE [LARGE SCALE GENOMIC DNA]</scope>
    <source>
        <strain evidence="4 5">DSM 45312</strain>
    </source>
</reference>
<organism evidence="4 5">
    <name type="scientific">Murinocardiopsis flavida</name>
    <dbReference type="NCBI Taxonomy" id="645275"/>
    <lineage>
        <taxon>Bacteria</taxon>
        <taxon>Bacillati</taxon>
        <taxon>Actinomycetota</taxon>
        <taxon>Actinomycetes</taxon>
        <taxon>Streptosporangiales</taxon>
        <taxon>Nocardiopsidaceae</taxon>
        <taxon>Murinocardiopsis</taxon>
    </lineage>
</organism>
<proteinExistence type="predicted"/>
<feature type="transmembrane region" description="Helical" evidence="2">
    <location>
        <begin position="338"/>
        <end position="357"/>
    </location>
</feature>
<keyword evidence="3" id="KW-0732">Signal</keyword>
<dbReference type="PANTHER" id="PTHR48125:SF10">
    <property type="entry name" value="OS12G0136300 PROTEIN"/>
    <property type="match status" value="1"/>
</dbReference>
<evidence type="ECO:0000256" key="3">
    <source>
        <dbReference type="SAM" id="SignalP"/>
    </source>
</evidence>
<feature type="transmembrane region" description="Helical" evidence="2">
    <location>
        <begin position="158"/>
        <end position="176"/>
    </location>
</feature>
<feature type="compositionally biased region" description="Pro residues" evidence="1">
    <location>
        <begin position="555"/>
        <end position="568"/>
    </location>
</feature>
<feature type="compositionally biased region" description="Gly residues" evidence="1">
    <location>
        <begin position="465"/>
        <end position="475"/>
    </location>
</feature>
<name>A0A2P8CYC1_9ACTN</name>
<feature type="compositionally biased region" description="Gly residues" evidence="1">
    <location>
        <begin position="505"/>
        <end position="529"/>
    </location>
</feature>
<feature type="compositionally biased region" description="Acidic residues" evidence="1">
    <location>
        <begin position="89"/>
        <end position="99"/>
    </location>
</feature>
<dbReference type="AlphaFoldDB" id="A0A2P8CYC1"/>
<feature type="compositionally biased region" description="Basic residues" evidence="1">
    <location>
        <begin position="602"/>
        <end position="617"/>
    </location>
</feature>
<dbReference type="OrthoDB" id="3417255at2"/>
<comment type="caution">
    <text evidence="4">The sequence shown here is derived from an EMBL/GenBank/DDBJ whole genome shotgun (WGS) entry which is preliminary data.</text>
</comment>
<sequence length="617" mass="62858">MTARYRTGRAAAVAALALTAAALAVPVPAAAAATPTTVAATEAEPPSPSPGPPPEPPPEEPTEPAPEPEPSPEPSPSPGPEPTPPPADDGGEAPDEPAQGEECGMFDYACKVQQAFIGWLASMVADAVNAKLAAVWVEYLHTPEPTPGVESSWSMARVVANALYVLAVTAAGVLVMTHHSVQTSTGLKEVLPRLLLGFVGANASWFLCTMMADFGNAVSLFLLGEAASPEAVAKSIERLLNDPAEIGTLLVLAVIAVIMQWVLAFAAIVRIMLWLLLSAAAPLALAAHALPQTEGLARLWWRAIGALLLIQVAQAFVLRMAVTIFLSRDGILVVGDGGIGAAYLDLMMVIACLYVLVRIPFWAFKRVFNYQNSPLVKAAKFAVHVLVLRNIGKAMASAKAAKPAAGWPGRGAASGAGPPRGPRPAGPRPASSPSGSPGGAHAGARSGGSAGASSSGGRHQAPPRGSGGSSGGAAPTGGRSSSTSGPPAGGGRSSSTRGSQQPGQAGAGSGAAPRGGAGQRGGRGRGGAPGSAAPGAAPHFAGTPRHFPGGVSQHRPPPPGPHDPPPDPTRYRPMRPKNIRLRPPHQQRSDSPPRGGPGSRPVRPRPHHYRRRPRGGS</sequence>
<keyword evidence="5" id="KW-1185">Reference proteome</keyword>
<feature type="signal peptide" evidence="3">
    <location>
        <begin position="1"/>
        <end position="31"/>
    </location>
</feature>
<feature type="compositionally biased region" description="Low complexity" evidence="1">
    <location>
        <begin position="451"/>
        <end position="464"/>
    </location>
</feature>
<protein>
    <recommendedName>
        <fullName evidence="6">TrbL/VirB6 plasmid conjugal transfer protein</fullName>
    </recommendedName>
</protein>
<feature type="compositionally biased region" description="Gly residues" evidence="1">
    <location>
        <begin position="436"/>
        <end position="450"/>
    </location>
</feature>
<dbReference type="InterPro" id="IPR045782">
    <property type="entry name" value="TrbL_3"/>
</dbReference>
<feature type="region of interest" description="Disordered" evidence="1">
    <location>
        <begin position="30"/>
        <end position="101"/>
    </location>
</feature>
<feature type="compositionally biased region" description="Low complexity" evidence="1">
    <location>
        <begin position="476"/>
        <end position="486"/>
    </location>
</feature>
<dbReference type="PANTHER" id="PTHR48125">
    <property type="entry name" value="LP07818P1"/>
    <property type="match status" value="1"/>
</dbReference>
<feature type="transmembrane region" description="Helical" evidence="2">
    <location>
        <begin position="271"/>
        <end position="291"/>
    </location>
</feature>
<feature type="compositionally biased region" description="Low complexity" evidence="1">
    <location>
        <begin position="493"/>
        <end position="504"/>
    </location>
</feature>
<dbReference type="EMBL" id="PYGA01000024">
    <property type="protein sequence ID" value="PSK89959.1"/>
    <property type="molecule type" value="Genomic_DNA"/>
</dbReference>
<feature type="compositionally biased region" description="Pro residues" evidence="1">
    <location>
        <begin position="63"/>
        <end position="87"/>
    </location>
</feature>
<evidence type="ECO:0000313" key="5">
    <source>
        <dbReference type="Proteomes" id="UP000240542"/>
    </source>
</evidence>
<feature type="compositionally biased region" description="Basic residues" evidence="1">
    <location>
        <begin position="572"/>
        <end position="585"/>
    </location>
</feature>
<feature type="compositionally biased region" description="Pro residues" evidence="1">
    <location>
        <begin position="45"/>
        <end position="56"/>
    </location>
</feature>
<feature type="chain" id="PRO_5015119911" description="TrbL/VirB6 plasmid conjugal transfer protein" evidence="3">
    <location>
        <begin position="32"/>
        <end position="617"/>
    </location>
</feature>
<keyword evidence="2" id="KW-0472">Membrane</keyword>
<accession>A0A2P8CYC1</accession>
<keyword evidence="2" id="KW-1133">Transmembrane helix</keyword>
<feature type="compositionally biased region" description="Low complexity" evidence="1">
    <location>
        <begin position="30"/>
        <end position="44"/>
    </location>
</feature>
<feature type="region of interest" description="Disordered" evidence="1">
    <location>
        <begin position="404"/>
        <end position="617"/>
    </location>
</feature>
<gene>
    <name evidence="4" type="ORF">CLV63_12463</name>
</gene>
<keyword evidence="2" id="KW-0812">Transmembrane</keyword>